<organism evidence="6 7">
    <name type="scientific">Branchiostoma belcheri</name>
    <name type="common">Amphioxus</name>
    <dbReference type="NCBI Taxonomy" id="7741"/>
    <lineage>
        <taxon>Eukaryota</taxon>
        <taxon>Metazoa</taxon>
        <taxon>Chordata</taxon>
        <taxon>Cephalochordata</taxon>
        <taxon>Leptocardii</taxon>
        <taxon>Amphioxiformes</taxon>
        <taxon>Branchiostomatidae</taxon>
        <taxon>Branchiostoma</taxon>
    </lineage>
</organism>
<evidence type="ECO:0000256" key="2">
    <source>
        <dbReference type="ARBA" id="ARBA00012948"/>
    </source>
</evidence>
<sequence>MASFIRLAKTSALARYTLVTRTNCGRCVGSQAAALTGRCALVTGSTSGIGLGIARALANSGCDVVYTGFADDKLLTKLQDDFRSYTGIKATYIPADLTSTADVERLCAEARGHCTDGVDIIVNNAGFQHTSPIESFPLATWDAMMAAMLTAPFLIIQHLLPAMRTKGWGRIINISSAHGVVASVEKCAYVSAKHGINGLTKVVALETAGSGVTCNAVCPGWVLTPLVEKQIRQLMKDHSITWEDAQTMLLSNKQPSKGFVTPEQIGNVVTFLCSQAANQMTGSILSIDGGWTAQ</sequence>
<accession>A0A6P4Z966</accession>
<dbReference type="PANTHER" id="PTHR42879">
    <property type="entry name" value="3-OXOACYL-(ACYL-CARRIER-PROTEIN) REDUCTASE"/>
    <property type="match status" value="1"/>
</dbReference>
<dbReference type="GO" id="GO:0006629">
    <property type="term" value="P:lipid metabolic process"/>
    <property type="evidence" value="ECO:0007669"/>
    <property type="project" value="UniProtKB-ARBA"/>
</dbReference>
<dbReference type="InterPro" id="IPR002347">
    <property type="entry name" value="SDR_fam"/>
</dbReference>
<dbReference type="PRINTS" id="PR00080">
    <property type="entry name" value="SDRFAMILY"/>
</dbReference>
<dbReference type="EC" id="1.1.1.100" evidence="2"/>
<comment type="similarity">
    <text evidence="1">Belongs to the short-chain dehydrogenases/reductases (SDR) family.</text>
</comment>
<keyword evidence="6" id="KW-1185">Reference proteome</keyword>
<dbReference type="KEGG" id="bbel:109480212"/>
<evidence type="ECO:0000313" key="7">
    <source>
        <dbReference type="RefSeq" id="XP_019637920.1"/>
    </source>
</evidence>
<dbReference type="RefSeq" id="XP_019637920.1">
    <property type="nucleotide sequence ID" value="XM_019782361.1"/>
</dbReference>
<name>A0A6P4Z966_BRABE</name>
<evidence type="ECO:0000256" key="4">
    <source>
        <dbReference type="ARBA" id="ARBA00048508"/>
    </source>
</evidence>
<dbReference type="GO" id="GO:0032787">
    <property type="term" value="P:monocarboxylic acid metabolic process"/>
    <property type="evidence" value="ECO:0007669"/>
    <property type="project" value="UniProtKB-ARBA"/>
</dbReference>
<evidence type="ECO:0000259" key="5">
    <source>
        <dbReference type="SMART" id="SM00822"/>
    </source>
</evidence>
<gene>
    <name evidence="7" type="primary">LOC109480212</name>
</gene>
<evidence type="ECO:0000256" key="1">
    <source>
        <dbReference type="ARBA" id="ARBA00006484"/>
    </source>
</evidence>
<feature type="domain" description="Ketoreductase" evidence="5">
    <location>
        <begin position="38"/>
        <end position="224"/>
    </location>
</feature>
<dbReference type="FunFam" id="3.40.50.720:FF:000084">
    <property type="entry name" value="Short-chain dehydrogenase reductase"/>
    <property type="match status" value="1"/>
</dbReference>
<dbReference type="SMART" id="SM00822">
    <property type="entry name" value="PKS_KR"/>
    <property type="match status" value="1"/>
</dbReference>
<dbReference type="InterPro" id="IPR020904">
    <property type="entry name" value="Sc_DH/Rdtase_CS"/>
</dbReference>
<dbReference type="PRINTS" id="PR00081">
    <property type="entry name" value="GDHRDH"/>
</dbReference>
<dbReference type="GO" id="GO:0003858">
    <property type="term" value="F:3-hydroxybutyrate dehydrogenase activity"/>
    <property type="evidence" value="ECO:0007669"/>
    <property type="project" value="InterPro"/>
</dbReference>
<reference evidence="7" key="1">
    <citation type="submission" date="2025-08" db="UniProtKB">
        <authorList>
            <consortium name="RefSeq"/>
        </authorList>
    </citation>
    <scope>IDENTIFICATION</scope>
    <source>
        <tissue evidence="7">Gonad</tissue>
    </source>
</reference>
<dbReference type="PROSITE" id="PS00061">
    <property type="entry name" value="ADH_SHORT"/>
    <property type="match status" value="1"/>
</dbReference>
<dbReference type="Gene3D" id="3.40.50.720">
    <property type="entry name" value="NAD(P)-binding Rossmann-like Domain"/>
    <property type="match status" value="1"/>
</dbReference>
<proteinExistence type="inferred from homology"/>
<dbReference type="Proteomes" id="UP000515135">
    <property type="component" value="Unplaced"/>
</dbReference>
<evidence type="ECO:0000256" key="3">
    <source>
        <dbReference type="ARBA" id="ARBA00023002"/>
    </source>
</evidence>
<dbReference type="GeneID" id="109480212"/>
<dbReference type="InterPro" id="IPR050259">
    <property type="entry name" value="SDR"/>
</dbReference>
<keyword evidence="3" id="KW-0560">Oxidoreductase</keyword>
<dbReference type="OrthoDB" id="417891at2759"/>
<dbReference type="Pfam" id="PF13561">
    <property type="entry name" value="adh_short_C2"/>
    <property type="match status" value="1"/>
</dbReference>
<dbReference type="NCBIfam" id="NF009093">
    <property type="entry name" value="PRK12429.1"/>
    <property type="match status" value="1"/>
</dbReference>
<evidence type="ECO:0000313" key="6">
    <source>
        <dbReference type="Proteomes" id="UP000515135"/>
    </source>
</evidence>
<dbReference type="NCBIfam" id="TIGR01963">
    <property type="entry name" value="PHB_DH"/>
    <property type="match status" value="1"/>
</dbReference>
<dbReference type="InterPro" id="IPR057326">
    <property type="entry name" value="KR_dom"/>
</dbReference>
<dbReference type="AlphaFoldDB" id="A0A6P4Z966"/>
<dbReference type="SUPFAM" id="SSF51735">
    <property type="entry name" value="NAD(P)-binding Rossmann-fold domains"/>
    <property type="match status" value="1"/>
</dbReference>
<dbReference type="PANTHER" id="PTHR42879:SF2">
    <property type="entry name" value="3-OXOACYL-[ACYL-CARRIER-PROTEIN] REDUCTASE FABG"/>
    <property type="match status" value="1"/>
</dbReference>
<dbReference type="GO" id="GO:0004316">
    <property type="term" value="F:3-oxoacyl-[acyl-carrier-protein] reductase (NADPH) activity"/>
    <property type="evidence" value="ECO:0007669"/>
    <property type="project" value="UniProtKB-EC"/>
</dbReference>
<comment type="catalytic activity">
    <reaction evidence="4">
        <text>a (3R)-hydroxyacyl-[ACP] + NADP(+) = a 3-oxoacyl-[ACP] + NADPH + H(+)</text>
        <dbReference type="Rhea" id="RHEA:17397"/>
        <dbReference type="Rhea" id="RHEA-COMP:9916"/>
        <dbReference type="Rhea" id="RHEA-COMP:9945"/>
        <dbReference type="ChEBI" id="CHEBI:15378"/>
        <dbReference type="ChEBI" id="CHEBI:57783"/>
        <dbReference type="ChEBI" id="CHEBI:58349"/>
        <dbReference type="ChEBI" id="CHEBI:78776"/>
        <dbReference type="ChEBI" id="CHEBI:78827"/>
        <dbReference type="EC" id="1.1.1.100"/>
    </reaction>
</comment>
<dbReference type="InterPro" id="IPR036291">
    <property type="entry name" value="NAD(P)-bd_dom_sf"/>
</dbReference>
<dbReference type="InterPro" id="IPR011294">
    <property type="entry name" value="3-OHbutyrate_DH"/>
</dbReference>
<protein>
    <recommendedName>
        <fullName evidence="2">3-oxoacyl-[acyl-carrier-protein] reductase</fullName>
        <ecNumber evidence="2">1.1.1.100</ecNumber>
    </recommendedName>
</protein>